<dbReference type="EMBL" id="JAHQCW010000052">
    <property type="protein sequence ID" value="MBU9739179.1"/>
    <property type="molecule type" value="Genomic_DNA"/>
</dbReference>
<accession>A0A949K3N4</accession>
<evidence type="ECO:0000259" key="1">
    <source>
        <dbReference type="SMART" id="SM00481"/>
    </source>
</evidence>
<dbReference type="GO" id="GO:0035312">
    <property type="term" value="F:5'-3' DNA exonuclease activity"/>
    <property type="evidence" value="ECO:0007669"/>
    <property type="project" value="TreeGrafter"/>
</dbReference>
<dbReference type="SUPFAM" id="SSF89550">
    <property type="entry name" value="PHP domain-like"/>
    <property type="match status" value="1"/>
</dbReference>
<protein>
    <submittedName>
        <fullName evidence="2">PHP domain-containing protein</fullName>
    </submittedName>
</protein>
<comment type="caution">
    <text evidence="2">The sequence shown here is derived from an EMBL/GenBank/DDBJ whole genome shotgun (WGS) entry which is preliminary data.</text>
</comment>
<dbReference type="AlphaFoldDB" id="A0A949K3N4"/>
<feature type="domain" description="Polymerase/histidinol phosphatase N-terminal" evidence="1">
    <location>
        <begin position="3"/>
        <end position="68"/>
    </location>
</feature>
<gene>
    <name evidence="2" type="ORF">KTH89_21810</name>
</gene>
<dbReference type="InterPro" id="IPR003141">
    <property type="entry name" value="Pol/His_phosphatase_N"/>
</dbReference>
<dbReference type="InterPro" id="IPR004013">
    <property type="entry name" value="PHP_dom"/>
</dbReference>
<reference evidence="2" key="1">
    <citation type="submission" date="2021-06" db="EMBL/GenBank/DDBJ databases">
        <title>Description of novel taxa of the family Lachnospiraceae.</title>
        <authorList>
            <person name="Chaplin A.V."/>
            <person name="Sokolova S.R."/>
            <person name="Pikina A.P."/>
            <person name="Korzhanova M."/>
            <person name="Belova V."/>
            <person name="Korostin D."/>
            <person name="Efimov B.A."/>
        </authorList>
    </citation>
    <scope>NUCLEOTIDE SEQUENCE</scope>
    <source>
        <strain evidence="2">ASD5720</strain>
    </source>
</reference>
<dbReference type="Gene3D" id="1.10.150.650">
    <property type="match status" value="1"/>
</dbReference>
<dbReference type="InterPro" id="IPR052018">
    <property type="entry name" value="PHP_domain"/>
</dbReference>
<sequence>MTGDLHCHSRYSDGSSTVRELISYASRIHLDYLAVTDHDTYKGVAEAIALGAEYQIGIVPGLECTTKDPATGRPVHVLCYCPKRYEPLDQVTEVTSRRRTEAKLQMLEKLKTYYPISVEDVIAYAGDSAAIFEPHVMRGIANLGYTNTIYGPLMDELIGKRGTCYVPIEYPDIYDVIDIMHEAGGLVVIAHPGQFRSIPLVRELAAGHRIEGIECFHYRNTKEDTQELLRIAKANDLIITGGTDFHGMNSRQPYPLGTYTTDDENLRRILAFA</sequence>
<dbReference type="PANTHER" id="PTHR42924:SF3">
    <property type="entry name" value="POLYMERASE_HISTIDINOL PHOSPHATASE N-TERMINAL DOMAIN-CONTAINING PROTEIN"/>
    <property type="match status" value="1"/>
</dbReference>
<dbReference type="Proteomes" id="UP000712157">
    <property type="component" value="Unassembled WGS sequence"/>
</dbReference>
<evidence type="ECO:0000313" key="3">
    <source>
        <dbReference type="Proteomes" id="UP000712157"/>
    </source>
</evidence>
<dbReference type="InterPro" id="IPR016195">
    <property type="entry name" value="Pol/histidinol_Pase-like"/>
</dbReference>
<dbReference type="GO" id="GO:0004534">
    <property type="term" value="F:5'-3' RNA exonuclease activity"/>
    <property type="evidence" value="ECO:0007669"/>
    <property type="project" value="TreeGrafter"/>
</dbReference>
<organism evidence="2 3">
    <name type="scientific">Diplocloster agilis</name>
    <dbReference type="NCBI Taxonomy" id="2850323"/>
    <lineage>
        <taxon>Bacteria</taxon>
        <taxon>Bacillati</taxon>
        <taxon>Bacillota</taxon>
        <taxon>Clostridia</taxon>
        <taxon>Lachnospirales</taxon>
        <taxon>Lachnospiraceae</taxon>
        <taxon>Diplocloster</taxon>
    </lineage>
</organism>
<dbReference type="Gene3D" id="3.20.20.140">
    <property type="entry name" value="Metal-dependent hydrolases"/>
    <property type="match status" value="1"/>
</dbReference>
<keyword evidence="3" id="KW-1185">Reference proteome</keyword>
<dbReference type="PANTHER" id="PTHR42924">
    <property type="entry name" value="EXONUCLEASE"/>
    <property type="match status" value="1"/>
</dbReference>
<proteinExistence type="predicted"/>
<dbReference type="RefSeq" id="WP_158347462.1">
    <property type="nucleotide sequence ID" value="NZ_JAHQCW010000052.1"/>
</dbReference>
<dbReference type="Pfam" id="PF02811">
    <property type="entry name" value="PHP"/>
    <property type="match status" value="1"/>
</dbReference>
<name>A0A949K3N4_9FIRM</name>
<dbReference type="CDD" id="cd07438">
    <property type="entry name" value="PHP_HisPPase_AMP"/>
    <property type="match status" value="1"/>
</dbReference>
<evidence type="ECO:0000313" key="2">
    <source>
        <dbReference type="EMBL" id="MBU9739179.1"/>
    </source>
</evidence>
<dbReference type="SMART" id="SM00481">
    <property type="entry name" value="POLIIIAc"/>
    <property type="match status" value="1"/>
</dbReference>